<feature type="coiled-coil region" evidence="1">
    <location>
        <begin position="138"/>
        <end position="181"/>
    </location>
</feature>
<feature type="coiled-coil region" evidence="1">
    <location>
        <begin position="920"/>
        <end position="998"/>
    </location>
</feature>
<name>A0A449A8C1_9BACT</name>
<feature type="domain" description="Protein G-related albumin-binding (GA) module" evidence="2">
    <location>
        <begin position="647"/>
        <end position="692"/>
    </location>
</feature>
<dbReference type="Proteomes" id="UP000290942">
    <property type="component" value="Chromosome"/>
</dbReference>
<evidence type="ECO:0000256" key="1">
    <source>
        <dbReference type="SAM" id="Coils"/>
    </source>
</evidence>
<dbReference type="AlphaFoldDB" id="A0A449A8C1"/>
<dbReference type="Gene3D" id="1.20.5.420">
    <property type="entry name" value="Immunoglobulin FC, subunit C"/>
    <property type="match status" value="1"/>
</dbReference>
<feature type="domain" description="Protein G-related albumin-binding (GA) module" evidence="2">
    <location>
        <begin position="124"/>
        <end position="173"/>
    </location>
</feature>
<feature type="coiled-coil region" evidence="1">
    <location>
        <begin position="571"/>
        <end position="608"/>
    </location>
</feature>
<proteinExistence type="predicted"/>
<reference evidence="3 4" key="1">
    <citation type="submission" date="2019-01" db="EMBL/GenBank/DDBJ databases">
        <authorList>
            <consortium name="Pathogen Informatics"/>
        </authorList>
    </citation>
    <scope>NUCLEOTIDE SEQUENCE [LARGE SCALE GENOMIC DNA]</scope>
    <source>
        <strain evidence="3 4">NCTC10122</strain>
    </source>
</reference>
<feature type="coiled-coil region" evidence="1">
    <location>
        <begin position="232"/>
        <end position="263"/>
    </location>
</feature>
<gene>
    <name evidence="3" type="ORF">NCTC10122_00104</name>
</gene>
<organism evidence="3 4">
    <name type="scientific">Mycoplasmopsis bovigenitalium</name>
    <dbReference type="NCBI Taxonomy" id="2112"/>
    <lineage>
        <taxon>Bacteria</taxon>
        <taxon>Bacillati</taxon>
        <taxon>Mycoplasmatota</taxon>
        <taxon>Mycoplasmoidales</taxon>
        <taxon>Metamycoplasmataceae</taxon>
        <taxon>Mycoplasmopsis</taxon>
    </lineage>
</organism>
<sequence>MLINEDDKDKYNKLKDDFVKLNQSKQDLKDKLNNNQFNNLGEKDKENILNKLKEIKFDLNSDNSQKVNELLNEITELDNFKKNLIEKINQLQGVDETEKLKTVEEIKQAPTKELAQKLFDDLSLKSKKQTAKNEIQSLSSINNKKEQYLKNIEQAQNTEQIENIINEAKELDKQRKNKEFDKQNFSAISAHPEAKNQYNKEIEKANDSQAINEIVHKYKQWDNKFNEAIKTIDSLNNLSQTAKEQLKNKINQINLDSKQTQEVIIAIDRILNDAKKTDQQNAKNIEILKQNEKWLPDNYANEIKEKIKNQTTIKDSNALLNKAKKLWKARETISKLEFINNEKQQYLDQLIDIEKPELQIHNLVEEAKQKNLTKQGYYLGLDQFKSSFSNQFITNQKEKIKQISEANAKSIFDQINKLHRDLEKQKNDTKKSVKTEFNQKATSPKHKEFYLSLADKQKYSDNVLENSSDQECVQVLNDIVKLSKIETDLFIYSKNKNKYKLLLNDAEANQYMSKYSSLSQADKNHSSVELLNKIKPILLDVEKLHNDKKLIQDKYDTLQLVKSSLRQNAKNQVKNQTKQQAEQRFNELQTLNTEIDKALKQLEGSEFNKLSAANKTKFKERIKNVDQVAQIQPIIDEAKNEVALIGAKQNAKSKINKLNKIYNKAKFTKRVDDAKNVDQVTQILNEAQDLNKTKIDTVKSINKLQIANATKTNAIKSIEQNDDKTFVTNKFNELKDISDHKTKHINLINNFDLITKQKRDGKIDLIKKNDNKDFITKEFNSLKQLFDSKKSLENDINQAKTNNQISNSIKNKLINELKAKDSTVGVLQDFIRYKNNYAEHNKAINTLEQVKDLMKPFSFGNHIKELEQFIKNNSENNNDTATGFEQKNQNLHNPNNLNNYYNKFNQDSIRFLDEFKRNINSLSKSELAKKQNELQKHKEKLKEIDNKLKGTFNNSQRQLINDEFKKVEAKITEIENLIISKQNEINKLVNEYNTAKNALQVNIDKLRAYPIYQNDNKIIADKYQDILNRNVQSFNSAKLDNEAREWHAKMLTAKKALDMYNAPIDELVKYTNLRARNDSIKKIAFDKYEYLSKEITNTMKLHRANLHDDSEYMEANIKQLWNSFDTVKELIFIHEIINIIGKGKWTKVTSDKDHDLYIYKAYVSNGTHSNSTIVLDTPEYKSNHYPDMKFVFKGSINKEWNPYYHKFRGHIEFHSGEANNLVIRMDGEYTINWLPSKERFLENQHNGKDKETHQKRNDANLQLKYVLSGSKIAERVN</sequence>
<evidence type="ECO:0000313" key="3">
    <source>
        <dbReference type="EMBL" id="VEU60512.1"/>
    </source>
</evidence>
<dbReference type="RefSeq" id="WP_129687461.1">
    <property type="nucleotide sequence ID" value="NZ_LR214970.1"/>
</dbReference>
<protein>
    <recommendedName>
        <fullName evidence="2">Protein G-related albumin-binding (GA) module domain-containing protein</fullName>
    </recommendedName>
</protein>
<accession>A0A449A8C1</accession>
<evidence type="ECO:0000313" key="4">
    <source>
        <dbReference type="Proteomes" id="UP000290942"/>
    </source>
</evidence>
<evidence type="ECO:0000259" key="2">
    <source>
        <dbReference type="Pfam" id="PF01468"/>
    </source>
</evidence>
<feature type="domain" description="Protein G-related albumin-binding (GA) module" evidence="2">
    <location>
        <begin position="589"/>
        <end position="640"/>
    </location>
</feature>
<dbReference type="InterPro" id="IPR002988">
    <property type="entry name" value="GA_module"/>
</dbReference>
<dbReference type="Pfam" id="PF01468">
    <property type="entry name" value="GA"/>
    <property type="match status" value="3"/>
</dbReference>
<dbReference type="EMBL" id="LR214970">
    <property type="protein sequence ID" value="VEU60512.1"/>
    <property type="molecule type" value="Genomic_DNA"/>
</dbReference>
<keyword evidence="1" id="KW-0175">Coiled coil</keyword>